<protein>
    <submittedName>
        <fullName evidence="1">Uncharacterized protein</fullName>
    </submittedName>
</protein>
<dbReference type="RefSeq" id="WP_091506830.1">
    <property type="nucleotide sequence ID" value="NZ_FOLE01000001.1"/>
</dbReference>
<reference evidence="1 2" key="1">
    <citation type="submission" date="2016-10" db="EMBL/GenBank/DDBJ databases">
        <authorList>
            <person name="de Groot N.N."/>
        </authorList>
    </citation>
    <scope>NUCLEOTIDE SEQUENCE [LARGE SCALE GENOMIC DNA]</scope>
    <source>
        <strain evidence="1 2">DSM 6793</strain>
    </source>
</reference>
<keyword evidence="2" id="KW-1185">Reference proteome</keyword>
<dbReference type="Proteomes" id="UP000199514">
    <property type="component" value="Unassembled WGS sequence"/>
</dbReference>
<gene>
    <name evidence="1" type="ORF">SAMN05421780_101536</name>
</gene>
<organism evidence="1 2">
    <name type="scientific">Flexibacter flexilis DSM 6793</name>
    <dbReference type="NCBI Taxonomy" id="927664"/>
    <lineage>
        <taxon>Bacteria</taxon>
        <taxon>Pseudomonadati</taxon>
        <taxon>Bacteroidota</taxon>
        <taxon>Cytophagia</taxon>
        <taxon>Cytophagales</taxon>
        <taxon>Flexibacteraceae</taxon>
        <taxon>Flexibacter</taxon>
    </lineage>
</organism>
<dbReference type="EMBL" id="FOLE01000001">
    <property type="protein sequence ID" value="SFB79999.1"/>
    <property type="molecule type" value="Genomic_DNA"/>
</dbReference>
<sequence length="93" mass="10193">MIVTEGQSVIDAHLQTHGDLNTVVQFCANNGITPTSLLLAGQVLQPLESVEDSSVTDYYAARTFRVNSGSAMQSVIEPMNDFDSQDFDSQDFY</sequence>
<dbReference type="AlphaFoldDB" id="A0A1I1DY65"/>
<accession>A0A1I1DY65</accession>
<proteinExistence type="predicted"/>
<evidence type="ECO:0000313" key="1">
    <source>
        <dbReference type="EMBL" id="SFB79999.1"/>
    </source>
</evidence>
<name>A0A1I1DY65_9BACT</name>
<evidence type="ECO:0000313" key="2">
    <source>
        <dbReference type="Proteomes" id="UP000199514"/>
    </source>
</evidence>
<dbReference type="STRING" id="927664.SAMN05421780_101536"/>